<dbReference type="AlphaFoldDB" id="A0A517TCN0"/>
<sequence>MALEMHFWKVMATLSDNFTASRSDFFAKKSKSNQLSDRERSIKRIKALSHVLDDAFKIPGLGVRFGWDGLIGLIPGIGDVTTMGLSTIILIEAVRGGVPTWQIIKMLALIGLDACIGAIPILGDGFDFAFKANKKIARMALKHLEKDA</sequence>
<evidence type="ECO:0000313" key="1">
    <source>
        <dbReference type="EMBL" id="QDT66121.1"/>
    </source>
</evidence>
<evidence type="ECO:0000313" key="2">
    <source>
        <dbReference type="Proteomes" id="UP000319976"/>
    </source>
</evidence>
<dbReference type="InterPro" id="IPR025187">
    <property type="entry name" value="DUF4112"/>
</dbReference>
<dbReference type="KEGG" id="chya:V22_33850"/>
<accession>A0A517TCN0</accession>
<protein>
    <recommendedName>
        <fullName evidence="3">DUF4112 domain-containing protein</fullName>
    </recommendedName>
</protein>
<dbReference type="Pfam" id="PF13430">
    <property type="entry name" value="DUF4112"/>
    <property type="match status" value="1"/>
</dbReference>
<name>A0A517TCN0_9PLAN</name>
<dbReference type="EMBL" id="CP036316">
    <property type="protein sequence ID" value="QDT66121.1"/>
    <property type="molecule type" value="Genomic_DNA"/>
</dbReference>
<keyword evidence="2" id="KW-1185">Reference proteome</keyword>
<organism evidence="1 2">
    <name type="scientific">Calycomorphotria hydatis</name>
    <dbReference type="NCBI Taxonomy" id="2528027"/>
    <lineage>
        <taxon>Bacteria</taxon>
        <taxon>Pseudomonadati</taxon>
        <taxon>Planctomycetota</taxon>
        <taxon>Planctomycetia</taxon>
        <taxon>Planctomycetales</taxon>
        <taxon>Planctomycetaceae</taxon>
        <taxon>Calycomorphotria</taxon>
    </lineage>
</organism>
<evidence type="ECO:0008006" key="3">
    <source>
        <dbReference type="Google" id="ProtNLM"/>
    </source>
</evidence>
<dbReference type="PANTHER" id="PTHR35519:SF2">
    <property type="entry name" value="PH DOMAIN PROTEIN"/>
    <property type="match status" value="1"/>
</dbReference>
<proteinExistence type="predicted"/>
<dbReference type="PANTHER" id="PTHR35519">
    <property type="entry name" value="MEMBRANE PROTEINS"/>
    <property type="match status" value="1"/>
</dbReference>
<dbReference type="Proteomes" id="UP000319976">
    <property type="component" value="Chromosome"/>
</dbReference>
<reference evidence="1 2" key="1">
    <citation type="submission" date="2019-02" db="EMBL/GenBank/DDBJ databases">
        <title>Deep-cultivation of Planctomycetes and their phenomic and genomic characterization uncovers novel biology.</title>
        <authorList>
            <person name="Wiegand S."/>
            <person name="Jogler M."/>
            <person name="Boedeker C."/>
            <person name="Pinto D."/>
            <person name="Vollmers J."/>
            <person name="Rivas-Marin E."/>
            <person name="Kohn T."/>
            <person name="Peeters S.H."/>
            <person name="Heuer A."/>
            <person name="Rast P."/>
            <person name="Oberbeckmann S."/>
            <person name="Bunk B."/>
            <person name="Jeske O."/>
            <person name="Meyerdierks A."/>
            <person name="Storesund J.E."/>
            <person name="Kallscheuer N."/>
            <person name="Luecker S."/>
            <person name="Lage O.M."/>
            <person name="Pohl T."/>
            <person name="Merkel B.J."/>
            <person name="Hornburger P."/>
            <person name="Mueller R.-W."/>
            <person name="Bruemmer F."/>
            <person name="Labrenz M."/>
            <person name="Spormann A.M."/>
            <person name="Op den Camp H."/>
            <person name="Overmann J."/>
            <person name="Amann R."/>
            <person name="Jetten M.S.M."/>
            <person name="Mascher T."/>
            <person name="Medema M.H."/>
            <person name="Devos D.P."/>
            <person name="Kaster A.-K."/>
            <person name="Ovreas L."/>
            <person name="Rohde M."/>
            <person name="Galperin M.Y."/>
            <person name="Jogler C."/>
        </authorList>
    </citation>
    <scope>NUCLEOTIDE SEQUENCE [LARGE SCALE GENOMIC DNA]</scope>
    <source>
        <strain evidence="1 2">V22</strain>
    </source>
</reference>
<gene>
    <name evidence="1" type="ORF">V22_33850</name>
</gene>